<reference evidence="2" key="1">
    <citation type="submission" date="2015-10" db="EMBL/GenBank/DDBJ databases">
        <title>Biosynthesis of SCL-MCL polyhydroxyalkanoates by metagenomic clones in Pseudomonas putida.</title>
        <authorList>
            <person name="Cheng J."/>
            <person name="Charles T.C."/>
        </authorList>
    </citation>
    <scope>NUCLEOTIDE SEQUENCE</scope>
</reference>
<dbReference type="EMBL" id="KT944275">
    <property type="protein sequence ID" value="ALV86756.1"/>
    <property type="molecule type" value="Genomic_DNA"/>
</dbReference>
<sequence length="117" mass="12795">MYSNVMDSMKDQMKPLADLTAVGTQAFEKLLKKHVDLAGDCFESGLAQARQYSSPKDLPALMGAQSTFMADMGKKMFDLAKFDMEVIAEANQALAGMLESSMKSMSTLPAWMSTKPI</sequence>
<protein>
    <recommendedName>
        <fullName evidence="1">Phasin domain-containing protein</fullName>
    </recommendedName>
</protein>
<organism evidence="2">
    <name type="scientific">uncultured bacterium P2N10</name>
    <dbReference type="NCBI Taxonomy" id="1748284"/>
    <lineage>
        <taxon>Bacteria</taxon>
        <taxon>environmental samples</taxon>
    </lineage>
</organism>
<name>A0A0U3UW55_9BACT</name>
<proteinExistence type="predicted"/>
<dbReference type="Pfam" id="PF09361">
    <property type="entry name" value="Phasin_2"/>
    <property type="match status" value="1"/>
</dbReference>
<feature type="domain" description="Phasin" evidence="1">
    <location>
        <begin position="5"/>
        <end position="100"/>
    </location>
</feature>
<dbReference type="AlphaFoldDB" id="A0A0U3UW55"/>
<accession>A0A0U3UW55</accession>
<dbReference type="InterPro" id="IPR018968">
    <property type="entry name" value="Phasin"/>
</dbReference>
<evidence type="ECO:0000313" key="2">
    <source>
        <dbReference type="EMBL" id="ALV86756.1"/>
    </source>
</evidence>
<evidence type="ECO:0000259" key="1">
    <source>
        <dbReference type="Pfam" id="PF09361"/>
    </source>
</evidence>